<evidence type="ECO:0000313" key="7">
    <source>
        <dbReference type="EMBL" id="TLS49178.1"/>
    </source>
</evidence>
<dbReference type="Pfam" id="PF02311">
    <property type="entry name" value="AraC_binding"/>
    <property type="match status" value="1"/>
</dbReference>
<keyword evidence="3" id="KW-0238">DNA-binding</keyword>
<keyword evidence="8" id="KW-1185">Reference proteome</keyword>
<keyword evidence="1" id="KW-0963">Cytoplasm</keyword>
<sequence>MTQTQKPKPTYAVVSHPDPDAANRSLQVLFTGRSQTKPGHRLGPKVFDHFLIHYVESGRGVYTAEGREYALGAGDSFVIYPEALVSYAADEEEPWQYRWIAFKGEEAERLVAAGGVSPETPMARTREGARAAKWFERVMKTFRDKEAGAHLRANGCLQLLLAEYADARRAGEAADAAAKGADDDGPAAALTRQAIHYMTTQYAEPITIELMAESLGYNRAYLSRVFRERTGATPVAFLVRLRLDRARRLLRERPLLTVEQVASSVGFADALYFSKQFRRAYGQSPTEYRRSVKQY</sequence>
<evidence type="ECO:0000256" key="2">
    <source>
        <dbReference type="ARBA" id="ARBA00023015"/>
    </source>
</evidence>
<evidence type="ECO:0000256" key="1">
    <source>
        <dbReference type="ARBA" id="ARBA00022490"/>
    </source>
</evidence>
<dbReference type="EMBL" id="VCIW01000023">
    <property type="protein sequence ID" value="TLS49178.1"/>
    <property type="molecule type" value="Genomic_DNA"/>
</dbReference>
<keyword evidence="5" id="KW-0804">Transcription</keyword>
<dbReference type="Pfam" id="PF12833">
    <property type="entry name" value="HTH_18"/>
    <property type="match status" value="1"/>
</dbReference>
<keyword evidence="2" id="KW-0805">Transcription regulation</keyword>
<evidence type="ECO:0000256" key="4">
    <source>
        <dbReference type="ARBA" id="ARBA00023159"/>
    </source>
</evidence>
<keyword evidence="4" id="KW-0010">Activator</keyword>
<dbReference type="InterPro" id="IPR037923">
    <property type="entry name" value="HTH-like"/>
</dbReference>
<dbReference type="GO" id="GO:0043565">
    <property type="term" value="F:sequence-specific DNA binding"/>
    <property type="evidence" value="ECO:0007669"/>
    <property type="project" value="InterPro"/>
</dbReference>
<dbReference type="SUPFAM" id="SSF51215">
    <property type="entry name" value="Regulatory protein AraC"/>
    <property type="match status" value="1"/>
</dbReference>
<evidence type="ECO:0000256" key="3">
    <source>
        <dbReference type="ARBA" id="ARBA00023125"/>
    </source>
</evidence>
<dbReference type="SUPFAM" id="SSF46689">
    <property type="entry name" value="Homeodomain-like"/>
    <property type="match status" value="2"/>
</dbReference>
<evidence type="ECO:0000313" key="8">
    <source>
        <dbReference type="Proteomes" id="UP000309676"/>
    </source>
</evidence>
<reference evidence="7 8" key="1">
    <citation type="submission" date="2019-05" db="EMBL/GenBank/DDBJ databases">
        <authorList>
            <person name="Narsing Rao M.P."/>
            <person name="Li W.J."/>
        </authorList>
    </citation>
    <scope>NUCLEOTIDE SEQUENCE [LARGE SCALE GENOMIC DNA]</scope>
    <source>
        <strain evidence="7 8">SYSU_K30003</strain>
    </source>
</reference>
<dbReference type="OrthoDB" id="9813413at2"/>
<dbReference type="InterPro" id="IPR050204">
    <property type="entry name" value="AraC_XylS_family_regulators"/>
</dbReference>
<dbReference type="Gene3D" id="2.60.120.280">
    <property type="entry name" value="Regulatory protein AraC"/>
    <property type="match status" value="1"/>
</dbReference>
<evidence type="ECO:0000256" key="5">
    <source>
        <dbReference type="ARBA" id="ARBA00023163"/>
    </source>
</evidence>
<dbReference type="PANTHER" id="PTHR46796">
    <property type="entry name" value="HTH-TYPE TRANSCRIPTIONAL ACTIVATOR RHAS-RELATED"/>
    <property type="match status" value="1"/>
</dbReference>
<dbReference type="InterPro" id="IPR003313">
    <property type="entry name" value="AraC-bd"/>
</dbReference>
<gene>
    <name evidence="7" type="ORF">FE782_26465</name>
</gene>
<dbReference type="InterPro" id="IPR009057">
    <property type="entry name" value="Homeodomain-like_sf"/>
</dbReference>
<protein>
    <submittedName>
        <fullName evidence="7">AraC family transcriptional regulator</fullName>
    </submittedName>
</protein>
<comment type="caution">
    <text evidence="7">The sequence shown here is derived from an EMBL/GenBank/DDBJ whole genome shotgun (WGS) entry which is preliminary data.</text>
</comment>
<feature type="domain" description="HTH araC/xylS-type" evidence="6">
    <location>
        <begin position="192"/>
        <end position="291"/>
    </location>
</feature>
<accession>A0A5R9G6V0</accession>
<dbReference type="PROSITE" id="PS00041">
    <property type="entry name" value="HTH_ARAC_FAMILY_1"/>
    <property type="match status" value="1"/>
</dbReference>
<dbReference type="InterPro" id="IPR018060">
    <property type="entry name" value="HTH_AraC"/>
</dbReference>
<dbReference type="RefSeq" id="WP_138197376.1">
    <property type="nucleotide sequence ID" value="NZ_VCIW01000023.1"/>
</dbReference>
<organism evidence="7 8">
    <name type="scientific">Paenibacillus antri</name>
    <dbReference type="NCBI Taxonomy" id="2582848"/>
    <lineage>
        <taxon>Bacteria</taxon>
        <taxon>Bacillati</taxon>
        <taxon>Bacillota</taxon>
        <taxon>Bacilli</taxon>
        <taxon>Bacillales</taxon>
        <taxon>Paenibacillaceae</taxon>
        <taxon>Paenibacillus</taxon>
    </lineage>
</organism>
<dbReference type="Proteomes" id="UP000309676">
    <property type="component" value="Unassembled WGS sequence"/>
</dbReference>
<dbReference type="SMART" id="SM00342">
    <property type="entry name" value="HTH_ARAC"/>
    <property type="match status" value="1"/>
</dbReference>
<dbReference type="Gene3D" id="1.10.10.60">
    <property type="entry name" value="Homeodomain-like"/>
    <property type="match status" value="2"/>
</dbReference>
<dbReference type="PANTHER" id="PTHR46796:SF13">
    <property type="entry name" value="HTH-TYPE TRANSCRIPTIONAL ACTIVATOR RHAS"/>
    <property type="match status" value="1"/>
</dbReference>
<dbReference type="PROSITE" id="PS01124">
    <property type="entry name" value="HTH_ARAC_FAMILY_2"/>
    <property type="match status" value="1"/>
</dbReference>
<proteinExistence type="predicted"/>
<dbReference type="CDD" id="cd06986">
    <property type="entry name" value="cupin_MmsR-like_N"/>
    <property type="match status" value="1"/>
</dbReference>
<dbReference type="AlphaFoldDB" id="A0A5R9G6V0"/>
<evidence type="ECO:0000259" key="6">
    <source>
        <dbReference type="PROSITE" id="PS01124"/>
    </source>
</evidence>
<dbReference type="InterPro" id="IPR020449">
    <property type="entry name" value="Tscrpt_reg_AraC-type_HTH"/>
</dbReference>
<name>A0A5R9G6V0_9BACL</name>
<dbReference type="InterPro" id="IPR018062">
    <property type="entry name" value="HTH_AraC-typ_CS"/>
</dbReference>
<dbReference type="GO" id="GO:0003700">
    <property type="term" value="F:DNA-binding transcription factor activity"/>
    <property type="evidence" value="ECO:0007669"/>
    <property type="project" value="InterPro"/>
</dbReference>
<dbReference type="PRINTS" id="PR00032">
    <property type="entry name" value="HTHARAC"/>
</dbReference>